<dbReference type="Proteomes" id="UP000683360">
    <property type="component" value="Unassembled WGS sequence"/>
</dbReference>
<evidence type="ECO:0000313" key="11">
    <source>
        <dbReference type="EMBL" id="CAG2231806.1"/>
    </source>
</evidence>
<dbReference type="InterPro" id="IPR017452">
    <property type="entry name" value="GPCR_Rhodpsn_7TM"/>
</dbReference>
<keyword evidence="3 9" id="KW-1133">Transmembrane helix</keyword>
<organism evidence="11 12">
    <name type="scientific">Mytilus edulis</name>
    <name type="common">Blue mussel</name>
    <dbReference type="NCBI Taxonomy" id="6550"/>
    <lineage>
        <taxon>Eukaryota</taxon>
        <taxon>Metazoa</taxon>
        <taxon>Spiralia</taxon>
        <taxon>Lophotrochozoa</taxon>
        <taxon>Mollusca</taxon>
        <taxon>Bivalvia</taxon>
        <taxon>Autobranchia</taxon>
        <taxon>Pteriomorphia</taxon>
        <taxon>Mytilida</taxon>
        <taxon>Mytiloidea</taxon>
        <taxon>Mytilidae</taxon>
        <taxon>Mytilinae</taxon>
        <taxon>Mytilus</taxon>
    </lineage>
</organism>
<gene>
    <name evidence="11" type="ORF">MEDL_44605</name>
</gene>
<dbReference type="PROSITE" id="PS50262">
    <property type="entry name" value="G_PROTEIN_RECEP_F1_2"/>
    <property type="match status" value="1"/>
</dbReference>
<dbReference type="PRINTS" id="PR00237">
    <property type="entry name" value="GPCRRHODOPSN"/>
</dbReference>
<name>A0A8S3TE57_MYTED</name>
<dbReference type="PANTHER" id="PTHR45695:SF22">
    <property type="entry name" value="G-PROTEIN COUPLED RECEPTORS FAMILY 1 PROFILE DOMAIN-CONTAINING PROTEIN"/>
    <property type="match status" value="1"/>
</dbReference>
<evidence type="ECO:0000256" key="6">
    <source>
        <dbReference type="ARBA" id="ARBA00023170"/>
    </source>
</evidence>
<evidence type="ECO:0000256" key="3">
    <source>
        <dbReference type="ARBA" id="ARBA00022989"/>
    </source>
</evidence>
<keyword evidence="7 8" id="KW-0807">Transducer</keyword>
<comment type="similarity">
    <text evidence="8">Belongs to the G-protein coupled receptor 1 family.</text>
</comment>
<evidence type="ECO:0000259" key="10">
    <source>
        <dbReference type="PROSITE" id="PS50262"/>
    </source>
</evidence>
<evidence type="ECO:0000256" key="2">
    <source>
        <dbReference type="ARBA" id="ARBA00022692"/>
    </source>
</evidence>
<dbReference type="PANTHER" id="PTHR45695">
    <property type="entry name" value="LEUCOKININ RECEPTOR-RELATED"/>
    <property type="match status" value="1"/>
</dbReference>
<evidence type="ECO:0000256" key="1">
    <source>
        <dbReference type="ARBA" id="ARBA00004141"/>
    </source>
</evidence>
<proteinExistence type="inferred from homology"/>
<sequence length="251" mass="28624">MIMFIPLLTISSSISTMVAIAIDRFREIIRNRKLLPKQALYIITVLWIWSVTVSSPQLYEYSVYRKYEDKYNITSCGSHDIIEHFETVYAAFVIVLSYAVPLIFITISYVKIMIFVWKAGKTVAGKESQVLQKRMKIVRLLITITVVFTLFWSPYFVLFGIEEILGLDDTLHTASGTHVTKNVFVVLSTMSNPVIYFVSDAKFRKDLLGLLTGKPCAQIHAHRVYPEMTINTRSKSNTANTNLALIHTDNV</sequence>
<accession>A0A8S3TE57</accession>
<dbReference type="OrthoDB" id="5950040at2759"/>
<dbReference type="AlphaFoldDB" id="A0A8S3TE57"/>
<reference evidence="11" key="1">
    <citation type="submission" date="2021-03" db="EMBL/GenBank/DDBJ databases">
        <authorList>
            <person name="Bekaert M."/>
        </authorList>
    </citation>
    <scope>NUCLEOTIDE SEQUENCE</scope>
</reference>
<evidence type="ECO:0000313" key="12">
    <source>
        <dbReference type="Proteomes" id="UP000683360"/>
    </source>
</evidence>
<dbReference type="Gene3D" id="1.20.1070.10">
    <property type="entry name" value="Rhodopsin 7-helix transmembrane proteins"/>
    <property type="match status" value="1"/>
</dbReference>
<evidence type="ECO:0000256" key="4">
    <source>
        <dbReference type="ARBA" id="ARBA00023040"/>
    </source>
</evidence>
<feature type="transmembrane region" description="Helical" evidence="9">
    <location>
        <begin position="38"/>
        <end position="59"/>
    </location>
</feature>
<protein>
    <submittedName>
        <fullName evidence="11">NPFFR2</fullName>
    </submittedName>
</protein>
<keyword evidence="2 8" id="KW-0812">Transmembrane</keyword>
<dbReference type="GO" id="GO:0005886">
    <property type="term" value="C:plasma membrane"/>
    <property type="evidence" value="ECO:0007669"/>
    <property type="project" value="TreeGrafter"/>
</dbReference>
<dbReference type="EMBL" id="CAJPWZ010002159">
    <property type="protein sequence ID" value="CAG2231806.1"/>
    <property type="molecule type" value="Genomic_DNA"/>
</dbReference>
<dbReference type="GO" id="GO:0004930">
    <property type="term" value="F:G protein-coupled receptor activity"/>
    <property type="evidence" value="ECO:0007669"/>
    <property type="project" value="UniProtKB-KW"/>
</dbReference>
<feature type="transmembrane region" description="Helical" evidence="9">
    <location>
        <begin position="137"/>
        <end position="159"/>
    </location>
</feature>
<comment type="caution">
    <text evidence="11">The sequence shown here is derived from an EMBL/GenBank/DDBJ whole genome shotgun (WGS) entry which is preliminary data.</text>
</comment>
<dbReference type="CDD" id="cd00637">
    <property type="entry name" value="7tm_classA_rhodopsin-like"/>
    <property type="match status" value="1"/>
</dbReference>
<evidence type="ECO:0000256" key="5">
    <source>
        <dbReference type="ARBA" id="ARBA00023136"/>
    </source>
</evidence>
<keyword evidence="6 8" id="KW-0675">Receptor</keyword>
<keyword evidence="12" id="KW-1185">Reference proteome</keyword>
<feature type="domain" description="G-protein coupled receptors family 1 profile" evidence="10">
    <location>
        <begin position="1"/>
        <end position="196"/>
    </location>
</feature>
<dbReference type="InterPro" id="IPR000276">
    <property type="entry name" value="GPCR_Rhodpsn"/>
</dbReference>
<evidence type="ECO:0000256" key="8">
    <source>
        <dbReference type="RuleBase" id="RU000688"/>
    </source>
</evidence>
<comment type="subcellular location">
    <subcellularLocation>
        <location evidence="1">Membrane</location>
        <topology evidence="1">Multi-pass membrane protein</topology>
    </subcellularLocation>
</comment>
<evidence type="ECO:0000256" key="7">
    <source>
        <dbReference type="ARBA" id="ARBA00023224"/>
    </source>
</evidence>
<keyword evidence="4 8" id="KW-0297">G-protein coupled receptor</keyword>
<dbReference type="SUPFAM" id="SSF81321">
    <property type="entry name" value="Family A G protein-coupled receptor-like"/>
    <property type="match status" value="1"/>
</dbReference>
<keyword evidence="5 9" id="KW-0472">Membrane</keyword>
<dbReference type="Pfam" id="PF00001">
    <property type="entry name" value="7tm_1"/>
    <property type="match status" value="1"/>
</dbReference>
<dbReference type="PROSITE" id="PS00237">
    <property type="entry name" value="G_PROTEIN_RECEP_F1_1"/>
    <property type="match status" value="1"/>
</dbReference>
<feature type="transmembrane region" description="Helical" evidence="9">
    <location>
        <begin position="88"/>
        <end position="116"/>
    </location>
</feature>
<evidence type="ECO:0000256" key="9">
    <source>
        <dbReference type="SAM" id="Phobius"/>
    </source>
</evidence>
<feature type="transmembrane region" description="Helical" evidence="9">
    <location>
        <begin position="6"/>
        <end position="26"/>
    </location>
</feature>